<dbReference type="Gene3D" id="3.50.50.60">
    <property type="entry name" value="FAD/NAD(P)-binding domain"/>
    <property type="match status" value="2"/>
</dbReference>
<evidence type="ECO:0000256" key="4">
    <source>
        <dbReference type="ARBA" id="ARBA00022827"/>
    </source>
</evidence>
<sequence>MPSAKCGSADEEGHDGKEEIDKAWDENKDLDLHCDYLVVGGGCSSCSLVACLAAAGKSVVVVEAGGAEPWERKVVDDPQSWFAAASHGRPVSRLYRTVPQLAVLSKLMPAFRGEGFGGTGNVNACIWCRGRREDYQQWPWKLEDIEKGFEFAERSLRVKRVPAKGSGAAMCAMMRESGFKTCKEELWAEDGVAEGLYATVQGEAGTRTSAWKELVSPWIAKGRVKVYPHCNVSRVIFDRKKVVLCAGAFDSPKILLLSGIGDPEELEEKTVPPLINNPNVGRHLQDHLILVAAFAARKPLRSCDTNDIGTHGMCHVTIRRESRRRHGQILFKDSWNAWEVLPELCSGMVLGQNIGSEVISRVVLIVCKLVFYIPGIKWMLRQSLTAGICMMDPRSRGRVRLRSNDPRDPPLIDPRYLSEESDLVLLHDLWSTFKSVKTSPSAKEWILAELLPGAPLMYGESMSWFKWWVKLACSSYFHPVGTCRMPSGKEWETRQSNELSSVSVVDAFLRVHGTVGLRIADCSVAPRIPSAPTQAMAYMIGYQAAQLMLGTRTPKVGREESETR</sequence>
<dbReference type="KEGG" id="gtt:GUITHDRAFT_106620"/>
<evidence type="ECO:0000256" key="2">
    <source>
        <dbReference type="ARBA" id="ARBA00010790"/>
    </source>
</evidence>
<keyword evidence="4 5" id="KW-0274">FAD</keyword>
<dbReference type="STRING" id="905079.L1JH16"/>
<comment type="similarity">
    <text evidence="2">Belongs to the GMC oxidoreductase family.</text>
</comment>
<feature type="binding site" evidence="5">
    <location>
        <position position="119"/>
    </location>
    <ligand>
        <name>FAD</name>
        <dbReference type="ChEBI" id="CHEBI:57692"/>
    </ligand>
</feature>
<dbReference type="PANTHER" id="PTHR11552">
    <property type="entry name" value="GLUCOSE-METHANOL-CHOLINE GMC OXIDOREDUCTASE"/>
    <property type="match status" value="1"/>
</dbReference>
<keyword evidence="9" id="KW-1185">Reference proteome</keyword>
<dbReference type="SUPFAM" id="SSF51905">
    <property type="entry name" value="FAD/NAD(P)-binding domain"/>
    <property type="match status" value="1"/>
</dbReference>
<dbReference type="EMBL" id="JH992989">
    <property type="protein sequence ID" value="EKX47632.1"/>
    <property type="molecule type" value="Genomic_DNA"/>
</dbReference>
<feature type="binding site" evidence="5">
    <location>
        <position position="232"/>
    </location>
    <ligand>
        <name>FAD</name>
        <dbReference type="ChEBI" id="CHEBI:57692"/>
    </ligand>
</feature>
<keyword evidence="3" id="KW-0285">Flavoprotein</keyword>
<reference evidence="9" key="2">
    <citation type="submission" date="2012-11" db="EMBL/GenBank/DDBJ databases">
        <authorList>
            <person name="Kuo A."/>
            <person name="Curtis B.A."/>
            <person name="Tanifuji G."/>
            <person name="Burki F."/>
            <person name="Gruber A."/>
            <person name="Irimia M."/>
            <person name="Maruyama S."/>
            <person name="Arias M.C."/>
            <person name="Ball S.G."/>
            <person name="Gile G.H."/>
            <person name="Hirakawa Y."/>
            <person name="Hopkins J.F."/>
            <person name="Rensing S.A."/>
            <person name="Schmutz J."/>
            <person name="Symeonidi A."/>
            <person name="Elias M."/>
            <person name="Eveleigh R.J."/>
            <person name="Herman E.K."/>
            <person name="Klute M.J."/>
            <person name="Nakayama T."/>
            <person name="Obornik M."/>
            <person name="Reyes-Prieto A."/>
            <person name="Armbrust E.V."/>
            <person name="Aves S.J."/>
            <person name="Beiko R.G."/>
            <person name="Coutinho P."/>
            <person name="Dacks J.B."/>
            <person name="Durnford D.G."/>
            <person name="Fast N.M."/>
            <person name="Green B.R."/>
            <person name="Grisdale C."/>
            <person name="Hempe F."/>
            <person name="Henrissat B."/>
            <person name="Hoppner M.P."/>
            <person name="Ishida K.-I."/>
            <person name="Kim E."/>
            <person name="Koreny L."/>
            <person name="Kroth P.G."/>
            <person name="Liu Y."/>
            <person name="Malik S.-B."/>
            <person name="Maier U.G."/>
            <person name="McRose D."/>
            <person name="Mock T."/>
            <person name="Neilson J.A."/>
            <person name="Onodera N.T."/>
            <person name="Poole A.M."/>
            <person name="Pritham E.J."/>
            <person name="Richards T.A."/>
            <person name="Rocap G."/>
            <person name="Roy S.W."/>
            <person name="Sarai C."/>
            <person name="Schaack S."/>
            <person name="Shirato S."/>
            <person name="Slamovits C.H."/>
            <person name="Spencer D.F."/>
            <person name="Suzuki S."/>
            <person name="Worden A.Z."/>
            <person name="Zauner S."/>
            <person name="Barry K."/>
            <person name="Bell C."/>
            <person name="Bharti A.K."/>
            <person name="Crow J.A."/>
            <person name="Grimwood J."/>
            <person name="Kramer R."/>
            <person name="Lindquist E."/>
            <person name="Lucas S."/>
            <person name="Salamov A."/>
            <person name="McFadden G.I."/>
            <person name="Lane C.E."/>
            <person name="Keeling P.J."/>
            <person name="Gray M.W."/>
            <person name="Grigoriev I.V."/>
            <person name="Archibald J.M."/>
        </authorList>
    </citation>
    <scope>NUCLEOTIDE SEQUENCE</scope>
    <source>
        <strain evidence="9">CCMP2712</strain>
    </source>
</reference>
<reference evidence="8" key="3">
    <citation type="submission" date="2016-03" db="UniProtKB">
        <authorList>
            <consortium name="EnsemblProtists"/>
        </authorList>
    </citation>
    <scope>IDENTIFICATION</scope>
</reference>
<dbReference type="GeneID" id="17304270"/>
<dbReference type="PIRSF" id="PIRSF000137">
    <property type="entry name" value="Alcohol_oxidase"/>
    <property type="match status" value="1"/>
</dbReference>
<name>L1JH16_GUITC</name>
<dbReference type="RefSeq" id="XP_005834612.1">
    <property type="nucleotide sequence ID" value="XM_005834555.1"/>
</dbReference>
<dbReference type="InterPro" id="IPR000172">
    <property type="entry name" value="GMC_OxRdtase_N"/>
</dbReference>
<dbReference type="Pfam" id="PF00732">
    <property type="entry name" value="GMC_oxred_N"/>
    <property type="match status" value="1"/>
</dbReference>
<dbReference type="PROSITE" id="PS00624">
    <property type="entry name" value="GMC_OXRED_2"/>
    <property type="match status" value="1"/>
</dbReference>
<accession>L1JH16</accession>
<dbReference type="HOGENOM" id="CLU_002865_7_2_1"/>
<dbReference type="EnsemblProtists" id="EKX47632">
    <property type="protein sequence ID" value="EKX47632"/>
    <property type="gene ID" value="GUITHDRAFT_106620"/>
</dbReference>
<dbReference type="InterPro" id="IPR007867">
    <property type="entry name" value="GMC_OxRtase_C"/>
</dbReference>
<evidence type="ECO:0000256" key="5">
    <source>
        <dbReference type="PIRSR" id="PIRSR000137-2"/>
    </source>
</evidence>
<evidence type="ECO:0000313" key="8">
    <source>
        <dbReference type="EnsemblProtists" id="EKX47632"/>
    </source>
</evidence>
<evidence type="ECO:0000259" key="6">
    <source>
        <dbReference type="PROSITE" id="PS00624"/>
    </source>
</evidence>
<dbReference type="Gene3D" id="3.30.410.40">
    <property type="match status" value="1"/>
</dbReference>
<dbReference type="GO" id="GO:0016614">
    <property type="term" value="F:oxidoreductase activity, acting on CH-OH group of donors"/>
    <property type="evidence" value="ECO:0007669"/>
    <property type="project" value="InterPro"/>
</dbReference>
<dbReference type="InterPro" id="IPR012132">
    <property type="entry name" value="GMC_OxRdtase"/>
</dbReference>
<organism evidence="7">
    <name type="scientific">Guillardia theta (strain CCMP2712)</name>
    <name type="common">Cryptophyte</name>
    <dbReference type="NCBI Taxonomy" id="905079"/>
    <lineage>
        <taxon>Eukaryota</taxon>
        <taxon>Cryptophyceae</taxon>
        <taxon>Pyrenomonadales</taxon>
        <taxon>Geminigeraceae</taxon>
        <taxon>Guillardia</taxon>
    </lineage>
</organism>
<evidence type="ECO:0000313" key="9">
    <source>
        <dbReference type="Proteomes" id="UP000011087"/>
    </source>
</evidence>
<feature type="binding site" evidence="5">
    <location>
        <position position="476"/>
    </location>
    <ligand>
        <name>substrate</name>
    </ligand>
</feature>
<protein>
    <recommendedName>
        <fullName evidence="6">Glucose-methanol-choline oxidoreductase N-terminal domain-containing protein</fullName>
    </recommendedName>
</protein>
<dbReference type="eggNOG" id="KOG1238">
    <property type="taxonomic scope" value="Eukaryota"/>
</dbReference>
<dbReference type="Proteomes" id="UP000011087">
    <property type="component" value="Unassembled WGS sequence"/>
</dbReference>
<dbReference type="AlphaFoldDB" id="L1JH16"/>
<reference evidence="7 9" key="1">
    <citation type="journal article" date="2012" name="Nature">
        <title>Algal genomes reveal evolutionary mosaicism and the fate of nucleomorphs.</title>
        <authorList>
            <consortium name="DOE Joint Genome Institute"/>
            <person name="Curtis B.A."/>
            <person name="Tanifuji G."/>
            <person name="Burki F."/>
            <person name="Gruber A."/>
            <person name="Irimia M."/>
            <person name="Maruyama S."/>
            <person name="Arias M.C."/>
            <person name="Ball S.G."/>
            <person name="Gile G.H."/>
            <person name="Hirakawa Y."/>
            <person name="Hopkins J.F."/>
            <person name="Kuo A."/>
            <person name="Rensing S.A."/>
            <person name="Schmutz J."/>
            <person name="Symeonidi A."/>
            <person name="Elias M."/>
            <person name="Eveleigh R.J."/>
            <person name="Herman E.K."/>
            <person name="Klute M.J."/>
            <person name="Nakayama T."/>
            <person name="Obornik M."/>
            <person name="Reyes-Prieto A."/>
            <person name="Armbrust E.V."/>
            <person name="Aves S.J."/>
            <person name="Beiko R.G."/>
            <person name="Coutinho P."/>
            <person name="Dacks J.B."/>
            <person name="Durnford D.G."/>
            <person name="Fast N.M."/>
            <person name="Green B.R."/>
            <person name="Grisdale C.J."/>
            <person name="Hempel F."/>
            <person name="Henrissat B."/>
            <person name="Hoppner M.P."/>
            <person name="Ishida K."/>
            <person name="Kim E."/>
            <person name="Koreny L."/>
            <person name="Kroth P.G."/>
            <person name="Liu Y."/>
            <person name="Malik S.B."/>
            <person name="Maier U.G."/>
            <person name="McRose D."/>
            <person name="Mock T."/>
            <person name="Neilson J.A."/>
            <person name="Onodera N.T."/>
            <person name="Poole A.M."/>
            <person name="Pritham E.J."/>
            <person name="Richards T.A."/>
            <person name="Rocap G."/>
            <person name="Roy S.W."/>
            <person name="Sarai C."/>
            <person name="Schaack S."/>
            <person name="Shirato S."/>
            <person name="Slamovits C.H."/>
            <person name="Spencer D.F."/>
            <person name="Suzuki S."/>
            <person name="Worden A.Z."/>
            <person name="Zauner S."/>
            <person name="Barry K."/>
            <person name="Bell C."/>
            <person name="Bharti A.K."/>
            <person name="Crow J.A."/>
            <person name="Grimwood J."/>
            <person name="Kramer R."/>
            <person name="Lindquist E."/>
            <person name="Lucas S."/>
            <person name="Salamov A."/>
            <person name="McFadden G.I."/>
            <person name="Lane C.E."/>
            <person name="Keeling P.J."/>
            <person name="Gray M.W."/>
            <person name="Grigoriev I.V."/>
            <person name="Archibald J.M."/>
        </authorList>
    </citation>
    <scope>NUCLEOTIDE SEQUENCE</scope>
    <source>
        <strain evidence="7 9">CCMP2712</strain>
    </source>
</reference>
<comment type="cofactor">
    <cofactor evidence="1 5">
        <name>FAD</name>
        <dbReference type="ChEBI" id="CHEBI:57692"/>
    </cofactor>
</comment>
<dbReference type="Gene3D" id="3.30.560.10">
    <property type="entry name" value="Glucose Oxidase, domain 3"/>
    <property type="match status" value="1"/>
</dbReference>
<dbReference type="OrthoDB" id="269227at2759"/>
<dbReference type="PANTHER" id="PTHR11552:SF147">
    <property type="entry name" value="CHOLINE DEHYDROGENASE, MITOCHONDRIAL"/>
    <property type="match status" value="1"/>
</dbReference>
<proteinExistence type="inferred from homology"/>
<feature type="domain" description="Glucose-methanol-choline oxidoreductase N-terminal" evidence="6">
    <location>
        <begin position="247"/>
        <end position="261"/>
    </location>
</feature>
<dbReference type="Pfam" id="PF05199">
    <property type="entry name" value="GMC_oxred_C"/>
    <property type="match status" value="1"/>
</dbReference>
<evidence type="ECO:0000256" key="3">
    <source>
        <dbReference type="ARBA" id="ARBA00022630"/>
    </source>
</evidence>
<dbReference type="GO" id="GO:0050660">
    <property type="term" value="F:flavin adenine dinucleotide binding"/>
    <property type="evidence" value="ECO:0007669"/>
    <property type="project" value="InterPro"/>
</dbReference>
<dbReference type="SUPFAM" id="SSF54373">
    <property type="entry name" value="FAD-linked reductases, C-terminal domain"/>
    <property type="match status" value="1"/>
</dbReference>
<dbReference type="InterPro" id="IPR036188">
    <property type="entry name" value="FAD/NAD-bd_sf"/>
</dbReference>
<evidence type="ECO:0000256" key="1">
    <source>
        <dbReference type="ARBA" id="ARBA00001974"/>
    </source>
</evidence>
<dbReference type="OMA" id="PMSTAND"/>
<dbReference type="PaxDb" id="55529-EKX47632"/>
<evidence type="ECO:0000313" key="7">
    <source>
        <dbReference type="EMBL" id="EKX47632.1"/>
    </source>
</evidence>
<gene>
    <name evidence="7" type="ORF">GUITHDRAFT_106620</name>
</gene>